<keyword evidence="2" id="KW-1185">Reference proteome</keyword>
<dbReference type="AlphaFoldDB" id="A0A7N4P6E2"/>
<organism evidence="1 2">
    <name type="scientific">Sarcophilus harrisii</name>
    <name type="common">Tasmanian devil</name>
    <name type="synonym">Sarcophilus laniarius</name>
    <dbReference type="NCBI Taxonomy" id="9305"/>
    <lineage>
        <taxon>Eukaryota</taxon>
        <taxon>Metazoa</taxon>
        <taxon>Chordata</taxon>
        <taxon>Craniata</taxon>
        <taxon>Vertebrata</taxon>
        <taxon>Euteleostomi</taxon>
        <taxon>Mammalia</taxon>
        <taxon>Metatheria</taxon>
        <taxon>Dasyuromorphia</taxon>
        <taxon>Dasyuridae</taxon>
        <taxon>Sarcophilus</taxon>
    </lineage>
</organism>
<accession>A0A7N4P6E2</accession>
<proteinExistence type="predicted"/>
<protein>
    <submittedName>
        <fullName evidence="1">Uncharacterized protein</fullName>
    </submittedName>
</protein>
<reference evidence="1 2" key="1">
    <citation type="journal article" date="2011" name="Proc. Natl. Acad. Sci. U.S.A.">
        <title>Genetic diversity and population structure of the endangered marsupial Sarcophilus harrisii (Tasmanian devil).</title>
        <authorList>
            <person name="Miller W."/>
            <person name="Hayes V.M."/>
            <person name="Ratan A."/>
            <person name="Petersen D.C."/>
            <person name="Wittekindt N.E."/>
            <person name="Miller J."/>
            <person name="Walenz B."/>
            <person name="Knight J."/>
            <person name="Qi J."/>
            <person name="Zhao F."/>
            <person name="Wang Q."/>
            <person name="Bedoya-Reina O.C."/>
            <person name="Katiyar N."/>
            <person name="Tomsho L.P."/>
            <person name="Kasson L.M."/>
            <person name="Hardie R.A."/>
            <person name="Woodbridge P."/>
            <person name="Tindall E.A."/>
            <person name="Bertelsen M.F."/>
            <person name="Dixon D."/>
            <person name="Pyecroft S."/>
            <person name="Helgen K.M."/>
            <person name="Lesk A.M."/>
            <person name="Pringle T.H."/>
            <person name="Patterson N."/>
            <person name="Zhang Y."/>
            <person name="Kreiss A."/>
            <person name="Woods G.M."/>
            <person name="Jones M.E."/>
            <person name="Schuster S.C."/>
        </authorList>
    </citation>
    <scope>NUCLEOTIDE SEQUENCE [LARGE SCALE GENOMIC DNA]</scope>
</reference>
<name>A0A7N4P6E2_SARHA</name>
<sequence length="18" mass="2019">NNNQRLFWGTGTSLTVNP</sequence>
<evidence type="ECO:0000313" key="1">
    <source>
        <dbReference type="Ensembl" id="ENSSHAP00000033682.1"/>
    </source>
</evidence>
<dbReference type="Ensembl" id="ENSSHAT00000028967.1">
    <property type="protein sequence ID" value="ENSSHAP00000033682.1"/>
    <property type="gene ID" value="ENSSHAG00000022145.1"/>
</dbReference>
<reference evidence="1" key="2">
    <citation type="submission" date="2025-08" db="UniProtKB">
        <authorList>
            <consortium name="Ensembl"/>
        </authorList>
    </citation>
    <scope>IDENTIFICATION</scope>
</reference>
<dbReference type="Proteomes" id="UP000007648">
    <property type="component" value="Unassembled WGS sequence"/>
</dbReference>
<evidence type="ECO:0000313" key="2">
    <source>
        <dbReference type="Proteomes" id="UP000007648"/>
    </source>
</evidence>
<reference evidence="1" key="3">
    <citation type="submission" date="2025-09" db="UniProtKB">
        <authorList>
            <consortium name="Ensembl"/>
        </authorList>
    </citation>
    <scope>IDENTIFICATION</scope>
</reference>
<dbReference type="InParanoid" id="A0A7N4P6E2"/>